<organism evidence="1 2">
    <name type="scientific">Pyrenophora seminiperda CCB06</name>
    <dbReference type="NCBI Taxonomy" id="1302712"/>
    <lineage>
        <taxon>Eukaryota</taxon>
        <taxon>Fungi</taxon>
        <taxon>Dikarya</taxon>
        <taxon>Ascomycota</taxon>
        <taxon>Pezizomycotina</taxon>
        <taxon>Dothideomycetes</taxon>
        <taxon>Pleosporomycetidae</taxon>
        <taxon>Pleosporales</taxon>
        <taxon>Pleosporineae</taxon>
        <taxon>Pleosporaceae</taxon>
        <taxon>Pyrenophora</taxon>
    </lineage>
</organism>
<gene>
    <name evidence="1" type="ORF">GMOD_00010126</name>
</gene>
<accession>A0A3M7LZX0</accession>
<proteinExistence type="predicted"/>
<dbReference type="Proteomes" id="UP000265663">
    <property type="component" value="Unassembled WGS sequence"/>
</dbReference>
<name>A0A3M7LZX0_9PLEO</name>
<evidence type="ECO:0000313" key="2">
    <source>
        <dbReference type="Proteomes" id="UP000265663"/>
    </source>
</evidence>
<reference evidence="1 2" key="1">
    <citation type="journal article" date="2014" name="PLoS ONE">
        <title>De novo Genome Assembly of the Fungal Plant Pathogen Pyrenophora semeniperda.</title>
        <authorList>
            <person name="Soliai M.M."/>
            <person name="Meyer S.E."/>
            <person name="Udall J.A."/>
            <person name="Elzinga D.E."/>
            <person name="Hermansen R.A."/>
            <person name="Bodily P.M."/>
            <person name="Hart A.A."/>
            <person name="Coleman C.E."/>
        </authorList>
    </citation>
    <scope>NUCLEOTIDE SEQUENCE [LARGE SCALE GENOMIC DNA]</scope>
    <source>
        <strain evidence="1 2">CCB06</strain>
        <tissue evidence="1">Mycelium</tissue>
    </source>
</reference>
<protein>
    <submittedName>
        <fullName evidence="1">Uncharacterized protein</fullName>
    </submittedName>
</protein>
<keyword evidence="2" id="KW-1185">Reference proteome</keyword>
<evidence type="ECO:0000313" key="1">
    <source>
        <dbReference type="EMBL" id="RMZ67748.1"/>
    </source>
</evidence>
<dbReference type="AlphaFoldDB" id="A0A3M7LZX0"/>
<dbReference type="EMBL" id="KE747811">
    <property type="protein sequence ID" value="RMZ67748.1"/>
    <property type="molecule type" value="Genomic_DNA"/>
</dbReference>
<sequence>MCIVIVLCRFDPIHRLGGQSCYPGQFERSRAPSPEPAPPYEKCVIDSVEPAEPEGVQPNHWTVVKSYGMYDRTYVMKLRY</sequence>